<sequence>MNRLVLLDEVPANAETWAQARVFRLAAARGVRGIVAHSDPEPRTRLTAHGPEVIFPGHHGTIYQAKGMDYLGKTRPRRLTMLPDGSVLHDRAMSKVRNDECGRGGVERRLVALGARPRSEGEPGRGWLEEALQAVGARVVSHGGNHRYAAYIGPRAGRRFAATSYPYPKADRGGAVA</sequence>
<name>A0A7X1I8W5_9ACTN</name>
<keyword evidence="2" id="KW-1185">Reference proteome</keyword>
<comment type="caution">
    <text evidence="1">The sequence shown here is derived from an EMBL/GenBank/DDBJ whole genome shotgun (WGS) entry which is preliminary data.</text>
</comment>
<proteinExistence type="predicted"/>
<evidence type="ECO:0000313" key="2">
    <source>
        <dbReference type="Proteomes" id="UP000517694"/>
    </source>
</evidence>
<accession>A0A7X1I8W5</accession>
<dbReference type="EMBL" id="JACMHY010000013">
    <property type="protein sequence ID" value="MBC2868693.1"/>
    <property type="molecule type" value="Genomic_DNA"/>
</dbReference>
<organism evidence="1 2">
    <name type="scientific">Streptomyces mexicanus</name>
    <dbReference type="NCBI Taxonomy" id="178566"/>
    <lineage>
        <taxon>Bacteria</taxon>
        <taxon>Bacillati</taxon>
        <taxon>Actinomycetota</taxon>
        <taxon>Actinomycetes</taxon>
        <taxon>Kitasatosporales</taxon>
        <taxon>Streptomycetaceae</taxon>
        <taxon>Streptomyces</taxon>
    </lineage>
</organism>
<dbReference type="Proteomes" id="UP000517694">
    <property type="component" value="Unassembled WGS sequence"/>
</dbReference>
<dbReference type="OrthoDB" id="3366835at2"/>
<dbReference type="AlphaFoldDB" id="A0A7X1I8W5"/>
<dbReference type="RefSeq" id="WP_159664925.1">
    <property type="nucleotide sequence ID" value="NZ_JACMHY010000013.1"/>
</dbReference>
<evidence type="ECO:0000313" key="1">
    <source>
        <dbReference type="EMBL" id="MBC2868693.1"/>
    </source>
</evidence>
<protein>
    <submittedName>
        <fullName evidence="1">Uncharacterized protein</fullName>
    </submittedName>
</protein>
<reference evidence="1 2" key="1">
    <citation type="submission" date="2020-08" db="EMBL/GenBank/DDBJ databases">
        <title>Whole-Genome Sequence of French Clinical Streptomyces mexicanus Strain Q0842.</title>
        <authorList>
            <person name="Boxberger M."/>
            <person name="La Scola B."/>
        </authorList>
    </citation>
    <scope>NUCLEOTIDE SEQUENCE [LARGE SCALE GENOMIC DNA]</scope>
    <source>
        <strain evidence="1 2">Marseille-Q0842</strain>
    </source>
</reference>
<gene>
    <name evidence="1" type="ORF">H1R13_28135</name>
</gene>
<dbReference type="InterPro" id="IPR057895">
    <property type="entry name" value="Mom"/>
</dbReference>
<dbReference type="Pfam" id="PF25680">
    <property type="entry name" value="Mom"/>
    <property type="match status" value="1"/>
</dbReference>